<dbReference type="InterPro" id="IPR000313">
    <property type="entry name" value="PWWP_dom"/>
</dbReference>
<dbReference type="Proteomes" id="UP001356427">
    <property type="component" value="Unassembled WGS sequence"/>
</dbReference>
<dbReference type="InterPro" id="IPR042778">
    <property type="entry name" value="ZCWPW1/ZCWPW2"/>
</dbReference>
<evidence type="ECO:0000313" key="2">
    <source>
        <dbReference type="EMBL" id="KAK6327202.1"/>
    </source>
</evidence>
<gene>
    <name evidence="2" type="ORF">J4Q44_G00028470</name>
</gene>
<proteinExistence type="predicted"/>
<evidence type="ECO:0000259" key="1">
    <source>
        <dbReference type="Pfam" id="PF00855"/>
    </source>
</evidence>
<dbReference type="Pfam" id="PF00855">
    <property type="entry name" value="PWWP"/>
    <property type="match status" value="1"/>
</dbReference>
<comment type="caution">
    <text evidence="2">The sequence shown here is derived from an EMBL/GenBank/DDBJ whole genome shotgun (WGS) entry which is preliminary data.</text>
</comment>
<dbReference type="EMBL" id="JAGTTL010000002">
    <property type="protein sequence ID" value="KAK6327202.1"/>
    <property type="molecule type" value="Genomic_DNA"/>
</dbReference>
<dbReference type="Gene3D" id="2.30.30.140">
    <property type="match status" value="1"/>
</dbReference>
<dbReference type="SUPFAM" id="SSF63748">
    <property type="entry name" value="Tudor/PWWP/MBT"/>
    <property type="match status" value="1"/>
</dbReference>
<evidence type="ECO:0000313" key="3">
    <source>
        <dbReference type="Proteomes" id="UP001356427"/>
    </source>
</evidence>
<dbReference type="GO" id="GO:0005634">
    <property type="term" value="C:nucleus"/>
    <property type="evidence" value="ECO:0007669"/>
    <property type="project" value="TreeGrafter"/>
</dbReference>
<dbReference type="PANTHER" id="PTHR15999:SF6">
    <property type="entry name" value="ZINC FINGER CW-TYPE PWWP DOMAIN PROTEIN 2"/>
    <property type="match status" value="1"/>
</dbReference>
<keyword evidence="3" id="KW-1185">Reference proteome</keyword>
<dbReference type="CDD" id="cd20146">
    <property type="entry name" value="PWWP_ZCWPW2"/>
    <property type="match status" value="1"/>
</dbReference>
<organism evidence="2 3">
    <name type="scientific">Coregonus suidteri</name>
    <dbReference type="NCBI Taxonomy" id="861788"/>
    <lineage>
        <taxon>Eukaryota</taxon>
        <taxon>Metazoa</taxon>
        <taxon>Chordata</taxon>
        <taxon>Craniata</taxon>
        <taxon>Vertebrata</taxon>
        <taxon>Euteleostomi</taxon>
        <taxon>Actinopterygii</taxon>
        <taxon>Neopterygii</taxon>
        <taxon>Teleostei</taxon>
        <taxon>Protacanthopterygii</taxon>
        <taxon>Salmoniformes</taxon>
        <taxon>Salmonidae</taxon>
        <taxon>Coregoninae</taxon>
        <taxon>Coregonus</taxon>
    </lineage>
</organism>
<accession>A0AAN8RGU6</accession>
<sequence>MPDKTWVPVRVPQMPEVETGTKGWPAILSPDPNVEEYVRLGREGYVEYYHVEFLGRPHTRYWAAAKHVELYHTSFTKPKYRNLQGAMRKSYEVAMEEAAKVMEMGCEERLQISHFQPQELQ</sequence>
<reference evidence="2 3" key="1">
    <citation type="submission" date="2021-04" db="EMBL/GenBank/DDBJ databases">
        <authorList>
            <person name="De Guttry C."/>
            <person name="Zahm M."/>
            <person name="Klopp C."/>
            <person name="Cabau C."/>
            <person name="Louis A."/>
            <person name="Berthelot C."/>
            <person name="Parey E."/>
            <person name="Roest Crollius H."/>
            <person name="Montfort J."/>
            <person name="Robinson-Rechavi M."/>
            <person name="Bucao C."/>
            <person name="Bouchez O."/>
            <person name="Gislard M."/>
            <person name="Lluch J."/>
            <person name="Milhes M."/>
            <person name="Lampietro C."/>
            <person name="Lopez Roques C."/>
            <person name="Donnadieu C."/>
            <person name="Braasch I."/>
            <person name="Desvignes T."/>
            <person name="Postlethwait J."/>
            <person name="Bobe J."/>
            <person name="Wedekind C."/>
            <person name="Guiguen Y."/>
        </authorList>
    </citation>
    <scope>NUCLEOTIDE SEQUENCE [LARGE SCALE GENOMIC DNA]</scope>
    <source>
        <strain evidence="2">Cs_M1</strain>
        <tissue evidence="2">Blood</tissue>
    </source>
</reference>
<dbReference type="PANTHER" id="PTHR15999">
    <property type="entry name" value="ZINC FINGER CW-TYPE PWWP DOMAIN PROTEIN 1"/>
    <property type="match status" value="1"/>
</dbReference>
<feature type="domain" description="PWWP" evidence="1">
    <location>
        <begin position="21"/>
        <end position="100"/>
    </location>
</feature>
<protein>
    <recommendedName>
        <fullName evidence="1">PWWP domain-containing protein</fullName>
    </recommendedName>
</protein>
<name>A0AAN8RGU6_9TELE</name>
<dbReference type="AlphaFoldDB" id="A0AAN8RGU6"/>